<sequence>MLLFTACDKTKDEPIPANESLIAGKWKQTEAYISDAGPHYWVAIENGAEISFSDDGSFTSNRFPDCKGGMYSIEEGRLVLKYNCDELDAELVNTEGFITYNLEFYKSYFILTPTSGPICIEGCSYKYQSQ</sequence>
<protein>
    <recommendedName>
        <fullName evidence="3">Lipocalin-like domain-containing protein</fullName>
    </recommendedName>
</protein>
<dbReference type="AlphaFoldDB" id="A0A7X3D453"/>
<evidence type="ECO:0000313" key="2">
    <source>
        <dbReference type="Proteomes" id="UP000540519"/>
    </source>
</evidence>
<evidence type="ECO:0008006" key="3">
    <source>
        <dbReference type="Google" id="ProtNLM"/>
    </source>
</evidence>
<accession>A0A7X3D453</accession>
<dbReference type="Proteomes" id="UP000540519">
    <property type="component" value="Unassembled WGS sequence"/>
</dbReference>
<proteinExistence type="predicted"/>
<dbReference type="EMBL" id="RCNR01000071">
    <property type="protein sequence ID" value="MUH38180.1"/>
    <property type="molecule type" value="Genomic_DNA"/>
</dbReference>
<comment type="caution">
    <text evidence="1">The sequence shown here is derived from an EMBL/GenBank/DDBJ whole genome shotgun (WGS) entry which is preliminary data.</text>
</comment>
<gene>
    <name evidence="1" type="ORF">D9O36_20220</name>
</gene>
<name>A0A7X3D453_9FLAO</name>
<reference evidence="1 2" key="1">
    <citation type="journal article" date="2019" name="Mar. Drugs">
        <title>Comparative Genomics and CAZyme Genome Repertoires of Marine Zobellia amurskyensis KMM 3526(T) and Zobellia laminariae KMM 3676(T).</title>
        <authorList>
            <person name="Chernysheva N."/>
            <person name="Bystritskaya E."/>
            <person name="Stenkova A."/>
            <person name="Golovkin I."/>
            <person name="Nedashkovskaya O."/>
            <person name="Isaeva M."/>
        </authorList>
    </citation>
    <scope>NUCLEOTIDE SEQUENCE [LARGE SCALE GENOMIC DNA]</scope>
    <source>
        <strain evidence="1 2">KMM 3526</strain>
    </source>
</reference>
<keyword evidence="2" id="KW-1185">Reference proteome</keyword>
<evidence type="ECO:0000313" key="1">
    <source>
        <dbReference type="EMBL" id="MUH38180.1"/>
    </source>
</evidence>
<organism evidence="1 2">
    <name type="scientific">Zobellia amurskyensis</name>
    <dbReference type="NCBI Taxonomy" id="248905"/>
    <lineage>
        <taxon>Bacteria</taxon>
        <taxon>Pseudomonadati</taxon>
        <taxon>Bacteroidota</taxon>
        <taxon>Flavobacteriia</taxon>
        <taxon>Flavobacteriales</taxon>
        <taxon>Flavobacteriaceae</taxon>
        <taxon>Zobellia</taxon>
    </lineage>
</organism>